<name>A0A9X0R0J8_9PROT</name>
<accession>A0A9X0R0J8</accession>
<dbReference type="Proteomes" id="UP000600101">
    <property type="component" value="Unassembled WGS sequence"/>
</dbReference>
<feature type="transmembrane region" description="Helical" evidence="1">
    <location>
        <begin position="37"/>
        <end position="57"/>
    </location>
</feature>
<comment type="caution">
    <text evidence="2">The sequence shown here is derived from an EMBL/GenBank/DDBJ whole genome shotgun (WGS) entry which is preliminary data.</text>
</comment>
<feature type="transmembrane region" description="Helical" evidence="1">
    <location>
        <begin position="12"/>
        <end position="31"/>
    </location>
</feature>
<dbReference type="RefSeq" id="WP_186772013.1">
    <property type="nucleotide sequence ID" value="NZ_JACOMF010000025.1"/>
</dbReference>
<keyword evidence="3" id="KW-1185">Reference proteome</keyword>
<sequence>MISGILSHIHAHRWLWIAVFSLIAFVAWLIPVEKNTVSHFGDVTAISLMVVGILLILQSQEGYISPTVAAAMAEEEGLAENPA</sequence>
<evidence type="ECO:0000313" key="3">
    <source>
        <dbReference type="Proteomes" id="UP000600101"/>
    </source>
</evidence>
<gene>
    <name evidence="2" type="ORF">H7965_18250</name>
</gene>
<dbReference type="EMBL" id="JACOMF010000025">
    <property type="protein sequence ID" value="MBC4017254.1"/>
    <property type="molecule type" value="Genomic_DNA"/>
</dbReference>
<dbReference type="AlphaFoldDB" id="A0A9X0R0J8"/>
<protein>
    <submittedName>
        <fullName evidence="2">Uncharacterized protein</fullName>
    </submittedName>
</protein>
<keyword evidence="1" id="KW-0472">Membrane</keyword>
<evidence type="ECO:0000313" key="2">
    <source>
        <dbReference type="EMBL" id="MBC4017254.1"/>
    </source>
</evidence>
<organism evidence="2 3">
    <name type="scientific">Siccirubricoccus deserti</name>
    <dbReference type="NCBI Taxonomy" id="2013562"/>
    <lineage>
        <taxon>Bacteria</taxon>
        <taxon>Pseudomonadati</taxon>
        <taxon>Pseudomonadota</taxon>
        <taxon>Alphaproteobacteria</taxon>
        <taxon>Acetobacterales</taxon>
        <taxon>Roseomonadaceae</taxon>
        <taxon>Siccirubricoccus</taxon>
    </lineage>
</organism>
<evidence type="ECO:0000256" key="1">
    <source>
        <dbReference type="SAM" id="Phobius"/>
    </source>
</evidence>
<keyword evidence="1" id="KW-0812">Transmembrane</keyword>
<proteinExistence type="predicted"/>
<keyword evidence="1" id="KW-1133">Transmembrane helix</keyword>
<reference evidence="2" key="1">
    <citation type="submission" date="2020-08" db="EMBL/GenBank/DDBJ databases">
        <authorList>
            <person name="Hu Y."/>
            <person name="Nguyen S.V."/>
            <person name="Li F."/>
            <person name="Fanning S."/>
        </authorList>
    </citation>
    <scope>NUCLEOTIDE SEQUENCE</scope>
    <source>
        <strain evidence="2">SYSU D8009</strain>
    </source>
</reference>